<evidence type="ECO:0000313" key="1">
    <source>
        <dbReference type="EMBL" id="GAA0151742.1"/>
    </source>
</evidence>
<gene>
    <name evidence="1" type="ORF">LIER_10397</name>
</gene>
<dbReference type="Proteomes" id="UP001454036">
    <property type="component" value="Unassembled WGS sequence"/>
</dbReference>
<accession>A0AAV3PLE2</accession>
<evidence type="ECO:0000313" key="2">
    <source>
        <dbReference type="Proteomes" id="UP001454036"/>
    </source>
</evidence>
<proteinExistence type="predicted"/>
<protein>
    <submittedName>
        <fullName evidence="1">Uncharacterized protein</fullName>
    </submittedName>
</protein>
<organism evidence="1 2">
    <name type="scientific">Lithospermum erythrorhizon</name>
    <name type="common">Purple gromwell</name>
    <name type="synonym">Lithospermum officinale var. erythrorhizon</name>
    <dbReference type="NCBI Taxonomy" id="34254"/>
    <lineage>
        <taxon>Eukaryota</taxon>
        <taxon>Viridiplantae</taxon>
        <taxon>Streptophyta</taxon>
        <taxon>Embryophyta</taxon>
        <taxon>Tracheophyta</taxon>
        <taxon>Spermatophyta</taxon>
        <taxon>Magnoliopsida</taxon>
        <taxon>eudicotyledons</taxon>
        <taxon>Gunneridae</taxon>
        <taxon>Pentapetalae</taxon>
        <taxon>asterids</taxon>
        <taxon>lamiids</taxon>
        <taxon>Boraginales</taxon>
        <taxon>Boraginaceae</taxon>
        <taxon>Boraginoideae</taxon>
        <taxon>Lithospermeae</taxon>
        <taxon>Lithospermum</taxon>
    </lineage>
</organism>
<sequence>MSRGKENTEDRFSKGNYDNLCSTPELKKHYDHLVGSRGQVWSPRLETILESKSRSSPWLCIVVDSGEKWKPIVCLFLG</sequence>
<comment type="caution">
    <text evidence="1">The sequence shown here is derived from an EMBL/GenBank/DDBJ whole genome shotgun (WGS) entry which is preliminary data.</text>
</comment>
<keyword evidence="2" id="KW-1185">Reference proteome</keyword>
<dbReference type="AlphaFoldDB" id="A0AAV3PLE2"/>
<name>A0AAV3PLE2_LITER</name>
<reference evidence="1 2" key="1">
    <citation type="submission" date="2024-01" db="EMBL/GenBank/DDBJ databases">
        <title>The complete chloroplast genome sequence of Lithospermum erythrorhizon: insights into the phylogenetic relationship among Boraginaceae species and the maternal lineages of purple gromwells.</title>
        <authorList>
            <person name="Okada T."/>
            <person name="Watanabe K."/>
        </authorList>
    </citation>
    <scope>NUCLEOTIDE SEQUENCE [LARGE SCALE GENOMIC DNA]</scope>
</reference>
<dbReference type="EMBL" id="BAABME010001844">
    <property type="protein sequence ID" value="GAA0151742.1"/>
    <property type="molecule type" value="Genomic_DNA"/>
</dbReference>